<name>A0AA38X1J7_9EURO</name>
<organism evidence="2 3">
    <name type="scientific">Cladophialophora chaetospira</name>
    <dbReference type="NCBI Taxonomy" id="386627"/>
    <lineage>
        <taxon>Eukaryota</taxon>
        <taxon>Fungi</taxon>
        <taxon>Dikarya</taxon>
        <taxon>Ascomycota</taxon>
        <taxon>Pezizomycotina</taxon>
        <taxon>Eurotiomycetes</taxon>
        <taxon>Chaetothyriomycetidae</taxon>
        <taxon>Chaetothyriales</taxon>
        <taxon>Herpotrichiellaceae</taxon>
        <taxon>Cladophialophora</taxon>
    </lineage>
</organism>
<dbReference type="CDD" id="cd00570">
    <property type="entry name" value="GST_N_family"/>
    <property type="match status" value="1"/>
</dbReference>
<protein>
    <recommendedName>
        <fullName evidence="1">GST N-terminal domain-containing protein</fullName>
    </recommendedName>
</protein>
<sequence length="276" mass="31629">MSQSNGHPAKYELYYNPFSICSLMVLYTLRLKGRPKSPNDAVDPEEIFTDIYAGDQMTEEYLLKHPKGHVPALLAPSLNVQLTDSTDITTYLMDRYPSLRPEAHRQTIEDLLAELHEISYVTLSFKPEERRVEGVMDKVREIQNRPDTSERYRKLLQVKYDNHAASLANFTAKNQSVSSVEADSTRFFSKINALLSAQGGHVPWLFGDQTGPTALDAHTLVFVARLLDAKREHLVPRDVLAWWWPKAESKEWKSFFRGTTLHSVYVREHGGELEEH</sequence>
<evidence type="ECO:0000313" key="2">
    <source>
        <dbReference type="EMBL" id="KAJ9605012.1"/>
    </source>
</evidence>
<feature type="domain" description="GST N-terminal" evidence="1">
    <location>
        <begin position="9"/>
        <end position="100"/>
    </location>
</feature>
<dbReference type="PROSITE" id="PS50404">
    <property type="entry name" value="GST_NTER"/>
    <property type="match status" value="1"/>
</dbReference>
<gene>
    <name evidence="2" type="ORF">H2200_010401</name>
</gene>
<dbReference type="InterPro" id="IPR036249">
    <property type="entry name" value="Thioredoxin-like_sf"/>
</dbReference>
<proteinExistence type="predicted"/>
<reference evidence="2" key="1">
    <citation type="submission" date="2022-10" db="EMBL/GenBank/DDBJ databases">
        <title>Culturing micro-colonial fungi from biological soil crusts in the Mojave desert and describing Neophaeococcomyces mojavensis, and introducing the new genera and species Taxawa tesnikishii.</title>
        <authorList>
            <person name="Kurbessoian T."/>
            <person name="Stajich J.E."/>
        </authorList>
    </citation>
    <scope>NUCLEOTIDE SEQUENCE</scope>
    <source>
        <strain evidence="2">TK_41</strain>
    </source>
</reference>
<dbReference type="Gene3D" id="3.40.30.10">
    <property type="entry name" value="Glutaredoxin"/>
    <property type="match status" value="1"/>
</dbReference>
<evidence type="ECO:0000259" key="1">
    <source>
        <dbReference type="PROSITE" id="PS50404"/>
    </source>
</evidence>
<evidence type="ECO:0000313" key="3">
    <source>
        <dbReference type="Proteomes" id="UP001172673"/>
    </source>
</evidence>
<dbReference type="Pfam" id="PF13417">
    <property type="entry name" value="GST_N_3"/>
    <property type="match status" value="1"/>
</dbReference>
<keyword evidence="3" id="KW-1185">Reference proteome</keyword>
<comment type="caution">
    <text evidence="2">The sequence shown here is derived from an EMBL/GenBank/DDBJ whole genome shotgun (WGS) entry which is preliminary data.</text>
</comment>
<accession>A0AA38X1J7</accession>
<dbReference type="SUPFAM" id="SSF52833">
    <property type="entry name" value="Thioredoxin-like"/>
    <property type="match status" value="1"/>
</dbReference>
<dbReference type="AlphaFoldDB" id="A0AA38X1J7"/>
<dbReference type="InterPro" id="IPR004045">
    <property type="entry name" value="Glutathione_S-Trfase_N"/>
</dbReference>
<dbReference type="EMBL" id="JAPDRK010000017">
    <property type="protein sequence ID" value="KAJ9605012.1"/>
    <property type="molecule type" value="Genomic_DNA"/>
</dbReference>
<dbReference type="Proteomes" id="UP001172673">
    <property type="component" value="Unassembled WGS sequence"/>
</dbReference>